<sequence>MKSPLVKLIIRALVASVLICLILSIWVTFYEWKEDPAGIFRGENGTNWNFVFDTFNSWFWPSLISVAPIAVGLAVGIALLRRFAFKKKKDAQ</sequence>
<name>A0A934VT02_9BACT</name>
<evidence type="ECO:0000313" key="3">
    <source>
        <dbReference type="Proteomes" id="UP000617628"/>
    </source>
</evidence>
<keyword evidence="3" id="KW-1185">Reference proteome</keyword>
<keyword evidence="1" id="KW-1133">Transmembrane helix</keyword>
<dbReference type="AlphaFoldDB" id="A0A934VT02"/>
<reference evidence="2" key="1">
    <citation type="submission" date="2021-01" db="EMBL/GenBank/DDBJ databases">
        <title>Modified the classification status of verrucomicrobia.</title>
        <authorList>
            <person name="Feng X."/>
        </authorList>
    </citation>
    <scope>NUCLEOTIDE SEQUENCE</scope>
    <source>
        <strain evidence="2">KCTC 13126</strain>
    </source>
</reference>
<organism evidence="2 3">
    <name type="scientific">Pelagicoccus mobilis</name>
    <dbReference type="NCBI Taxonomy" id="415221"/>
    <lineage>
        <taxon>Bacteria</taxon>
        <taxon>Pseudomonadati</taxon>
        <taxon>Verrucomicrobiota</taxon>
        <taxon>Opitutia</taxon>
        <taxon>Puniceicoccales</taxon>
        <taxon>Pelagicoccaceae</taxon>
        <taxon>Pelagicoccus</taxon>
    </lineage>
</organism>
<protein>
    <submittedName>
        <fullName evidence="2">Uncharacterized protein</fullName>
    </submittedName>
</protein>
<comment type="caution">
    <text evidence="2">The sequence shown here is derived from an EMBL/GenBank/DDBJ whole genome shotgun (WGS) entry which is preliminary data.</text>
</comment>
<keyword evidence="1" id="KW-0472">Membrane</keyword>
<dbReference type="RefSeq" id="WP_200357772.1">
    <property type="nucleotide sequence ID" value="NZ_JAENIL010000050.1"/>
</dbReference>
<evidence type="ECO:0000256" key="1">
    <source>
        <dbReference type="SAM" id="Phobius"/>
    </source>
</evidence>
<feature type="transmembrane region" description="Helical" evidence="1">
    <location>
        <begin position="58"/>
        <end position="80"/>
    </location>
</feature>
<gene>
    <name evidence="2" type="ORF">JIN87_21930</name>
</gene>
<dbReference type="EMBL" id="JAENIL010000050">
    <property type="protein sequence ID" value="MBK1879560.1"/>
    <property type="molecule type" value="Genomic_DNA"/>
</dbReference>
<accession>A0A934VT02</accession>
<dbReference type="Proteomes" id="UP000617628">
    <property type="component" value="Unassembled WGS sequence"/>
</dbReference>
<keyword evidence="1" id="KW-0812">Transmembrane</keyword>
<proteinExistence type="predicted"/>
<evidence type="ECO:0000313" key="2">
    <source>
        <dbReference type="EMBL" id="MBK1879560.1"/>
    </source>
</evidence>
<feature type="transmembrane region" description="Helical" evidence="1">
    <location>
        <begin position="12"/>
        <end position="30"/>
    </location>
</feature>